<evidence type="ECO:0000313" key="1">
    <source>
        <dbReference type="EMBL" id="SPM35124.1"/>
    </source>
</evidence>
<dbReference type="STRING" id="1841860.GCA_900157375_02948"/>
<keyword evidence="2" id="KW-1185">Reference proteome</keyword>
<sequence length="85" mass="9305">MKYQPLYSRVTDTPDGVALNFAQLEIKAAPDHEDALQFLSKSTEPFRVCELPGLSAEQQTELARSLIMAGFLVRLPVGPGSEPDT</sequence>
<protein>
    <submittedName>
        <fullName evidence="1">Cupin</fullName>
    </submittedName>
</protein>
<reference evidence="1 2" key="1">
    <citation type="submission" date="2017-01" db="EMBL/GenBank/DDBJ databases">
        <authorList>
            <consortium name="Urmite Genomes"/>
        </authorList>
    </citation>
    <scope>NUCLEOTIDE SEQUENCE [LARGE SCALE GENOMIC DNA]</scope>
    <source>
        <strain evidence="1 2">AB57</strain>
    </source>
</reference>
<accession>A0A2U3NUH2</accession>
<name>A0A2U3NUH2_9MYCO</name>
<dbReference type="EMBL" id="FUFA01000004">
    <property type="protein sequence ID" value="SPM35124.1"/>
    <property type="molecule type" value="Genomic_DNA"/>
</dbReference>
<evidence type="ECO:0000313" key="2">
    <source>
        <dbReference type="Proteomes" id="UP000240988"/>
    </source>
</evidence>
<gene>
    <name evidence="1" type="ORF">MRAB57_2945</name>
</gene>
<dbReference type="Proteomes" id="UP000240988">
    <property type="component" value="Unassembled WGS sequence"/>
</dbReference>
<proteinExistence type="predicted"/>
<dbReference type="AlphaFoldDB" id="A0A2U3NUH2"/>
<organism evidence="1 2">
    <name type="scientific">Mycobacterium rhizamassiliense</name>
    <dbReference type="NCBI Taxonomy" id="1841860"/>
    <lineage>
        <taxon>Bacteria</taxon>
        <taxon>Bacillati</taxon>
        <taxon>Actinomycetota</taxon>
        <taxon>Actinomycetes</taxon>
        <taxon>Mycobacteriales</taxon>
        <taxon>Mycobacteriaceae</taxon>
        <taxon>Mycobacterium</taxon>
    </lineage>
</organism>